<dbReference type="EMBL" id="CAEMXZ010000046">
    <property type="protein sequence ID" value="CAB4323470.1"/>
    <property type="molecule type" value="Genomic_DNA"/>
</dbReference>
<dbReference type="AlphaFoldDB" id="A0A6J5YBF3"/>
<name>A0A6J5YBF3_9ZZZZ</name>
<accession>A0A6J5YBF3</accession>
<proteinExistence type="predicted"/>
<sequence length="171" mass="18219">MQPGRFGGEAGHCLFDCHHRGNGLGEGARCVVGSAECEQMRTTIAGAGQREWMSDDLLGGGGERGISGTPPHEDGFEFVGQRKVDHGIDPGHPSLIRELGDRATDRAAQGLIGHRSHTHRLPTEHERTAGGVGELSPHGDPVGLITKFDGSLNRWQGEHASECGHLVEHEG</sequence>
<gene>
    <name evidence="1" type="ORF">UFOPK1392_01225</name>
</gene>
<protein>
    <submittedName>
        <fullName evidence="1">Unannotated protein</fullName>
    </submittedName>
</protein>
<organism evidence="1">
    <name type="scientific">freshwater metagenome</name>
    <dbReference type="NCBI Taxonomy" id="449393"/>
    <lineage>
        <taxon>unclassified sequences</taxon>
        <taxon>metagenomes</taxon>
        <taxon>ecological metagenomes</taxon>
    </lineage>
</organism>
<evidence type="ECO:0000313" key="1">
    <source>
        <dbReference type="EMBL" id="CAB4323470.1"/>
    </source>
</evidence>
<reference evidence="1" key="1">
    <citation type="submission" date="2020-05" db="EMBL/GenBank/DDBJ databases">
        <authorList>
            <person name="Chiriac C."/>
            <person name="Salcher M."/>
            <person name="Ghai R."/>
            <person name="Kavagutti S V."/>
        </authorList>
    </citation>
    <scope>NUCLEOTIDE SEQUENCE</scope>
</reference>